<dbReference type="InterPro" id="IPR011335">
    <property type="entry name" value="Restrct_endonuc-II-like"/>
</dbReference>
<dbReference type="PANTHER" id="PTHR36558:SF1">
    <property type="entry name" value="RESTRICTION ENDONUCLEASE DOMAIN-CONTAINING PROTEIN-RELATED"/>
    <property type="match status" value="1"/>
</dbReference>
<dbReference type="OrthoDB" id="9808428at2"/>
<dbReference type="CDD" id="cd06260">
    <property type="entry name" value="DUF820-like"/>
    <property type="match status" value="1"/>
</dbReference>
<protein>
    <recommendedName>
        <fullName evidence="1">Putative restriction endonuclease domain-containing protein</fullName>
    </recommendedName>
</protein>
<evidence type="ECO:0000313" key="2">
    <source>
        <dbReference type="EMBL" id="KEF39823.1"/>
    </source>
</evidence>
<gene>
    <name evidence="2" type="ORF">M670_00847</name>
</gene>
<dbReference type="PATRIC" id="fig|1348973.3.peg.819"/>
<dbReference type="Pfam" id="PF05685">
    <property type="entry name" value="Uma2"/>
    <property type="match status" value="1"/>
</dbReference>
<dbReference type="PANTHER" id="PTHR36558">
    <property type="entry name" value="GLR1098 PROTEIN"/>
    <property type="match status" value="1"/>
</dbReference>
<dbReference type="RefSeq" id="WP_035193538.1">
    <property type="nucleotide sequence ID" value="NZ_JJRY01000002.1"/>
</dbReference>
<dbReference type="AlphaFoldDB" id="A0A072NSD3"/>
<organism evidence="2 3">
    <name type="scientific">Schinkia azotoformans MEV2011</name>
    <dbReference type="NCBI Taxonomy" id="1348973"/>
    <lineage>
        <taxon>Bacteria</taxon>
        <taxon>Bacillati</taxon>
        <taxon>Bacillota</taxon>
        <taxon>Bacilli</taxon>
        <taxon>Bacillales</taxon>
        <taxon>Bacillaceae</taxon>
        <taxon>Calidifontibacillus/Schinkia group</taxon>
        <taxon>Schinkia</taxon>
    </lineage>
</organism>
<evidence type="ECO:0000259" key="1">
    <source>
        <dbReference type="Pfam" id="PF05685"/>
    </source>
</evidence>
<dbReference type="Gene3D" id="3.90.1570.10">
    <property type="entry name" value="tt1808, chain A"/>
    <property type="match status" value="1"/>
</dbReference>
<evidence type="ECO:0000313" key="3">
    <source>
        <dbReference type="Proteomes" id="UP000027936"/>
    </source>
</evidence>
<name>A0A072NSD3_SCHAZ</name>
<accession>A0A072NSD3</accession>
<reference evidence="2 3" key="1">
    <citation type="submission" date="2014-04" db="EMBL/GenBank/DDBJ databases">
        <title>Draft genome sequence of Bacillus azotoformans MEV2011, a (co-) denitrifying strain unable to grow in the presence of oxygen.</title>
        <authorList>
            <person name="Nielsen M."/>
            <person name="Schreiber L."/>
            <person name="Finster K."/>
            <person name="Schramm A."/>
        </authorList>
    </citation>
    <scope>NUCLEOTIDE SEQUENCE [LARGE SCALE GENOMIC DNA]</scope>
    <source>
        <strain evidence="2 3">MEV2011</strain>
    </source>
</reference>
<feature type="domain" description="Putative restriction endonuclease" evidence="1">
    <location>
        <begin position="13"/>
        <end position="185"/>
    </location>
</feature>
<dbReference type="SUPFAM" id="SSF52980">
    <property type="entry name" value="Restriction endonuclease-like"/>
    <property type="match status" value="1"/>
</dbReference>
<dbReference type="InterPro" id="IPR012296">
    <property type="entry name" value="Nuclease_put_TT1808"/>
</dbReference>
<sequence>MPLPKEKRIYTYADYLSWPEDDRVEIIDGVSYLQAAPSRIHQEVLSELHRQIANFLVDKSCKVYPAPFHVVLNLDEESEDELDRRNVFEPDITIVCDRAKLDDCGCKGSPDMVIEIISPSTARKDKVEKFNKYEQAGVKEYWIVEPHEKIVSVFILENNKRYGRPGMYTEEDVVKVSIFDELVIDLSKVFSFD</sequence>
<comment type="caution">
    <text evidence="2">The sequence shown here is derived from an EMBL/GenBank/DDBJ whole genome shotgun (WGS) entry which is preliminary data.</text>
</comment>
<proteinExistence type="predicted"/>
<dbReference type="InterPro" id="IPR008538">
    <property type="entry name" value="Uma2"/>
</dbReference>
<dbReference type="EMBL" id="JJRY01000002">
    <property type="protein sequence ID" value="KEF39823.1"/>
    <property type="molecule type" value="Genomic_DNA"/>
</dbReference>
<dbReference type="Proteomes" id="UP000027936">
    <property type="component" value="Unassembled WGS sequence"/>
</dbReference>